<protein>
    <submittedName>
        <fullName evidence="5">Non-catalytic module family EXPN protein</fullName>
    </submittedName>
</protein>
<dbReference type="SUPFAM" id="SSF50685">
    <property type="entry name" value="Barwin-like endoglucanases"/>
    <property type="match status" value="1"/>
</dbReference>
<dbReference type="Gene3D" id="2.40.40.10">
    <property type="entry name" value="RlpA-like domain"/>
    <property type="match status" value="1"/>
</dbReference>
<dbReference type="PANTHER" id="PTHR31836">
    <property type="match status" value="1"/>
</dbReference>
<dbReference type="InterPro" id="IPR036908">
    <property type="entry name" value="RlpA-like_sf"/>
</dbReference>
<keyword evidence="6" id="KW-1185">Reference proteome</keyword>
<evidence type="ECO:0000313" key="5">
    <source>
        <dbReference type="EMBL" id="KAA8896207.1"/>
    </source>
</evidence>
<reference evidence="5 6" key="1">
    <citation type="submission" date="2019-09" db="EMBL/GenBank/DDBJ databases">
        <title>Draft genome of the ectomycorrhizal ascomycete Sphaerosporella brunnea.</title>
        <authorList>
            <consortium name="DOE Joint Genome Institute"/>
            <person name="Benucci G.M."/>
            <person name="Marozzi G."/>
            <person name="Antonielli L."/>
            <person name="Sanchez S."/>
            <person name="Marco P."/>
            <person name="Wang X."/>
            <person name="Falini L.B."/>
            <person name="Barry K."/>
            <person name="Haridas S."/>
            <person name="Lipzen A."/>
            <person name="Labutti K."/>
            <person name="Grigoriev I.V."/>
            <person name="Murat C."/>
            <person name="Martin F."/>
            <person name="Albertini E."/>
            <person name="Donnini D."/>
            <person name="Bonito G."/>
        </authorList>
    </citation>
    <scope>NUCLEOTIDE SEQUENCE [LARGE SCALE GENOMIC DNA]</scope>
    <source>
        <strain evidence="5 6">Sb_GMNB300</strain>
    </source>
</reference>
<dbReference type="AlphaFoldDB" id="A0A5J5EMF4"/>
<feature type="region of interest" description="Disordered" evidence="2">
    <location>
        <begin position="125"/>
        <end position="144"/>
    </location>
</feature>
<feature type="compositionally biased region" description="Gly residues" evidence="2">
    <location>
        <begin position="133"/>
        <end position="144"/>
    </location>
</feature>
<name>A0A5J5EMF4_9PEZI</name>
<feature type="chain" id="PRO_5023876363" evidence="3">
    <location>
        <begin position="21"/>
        <end position="144"/>
    </location>
</feature>
<organism evidence="5 6">
    <name type="scientific">Sphaerosporella brunnea</name>
    <dbReference type="NCBI Taxonomy" id="1250544"/>
    <lineage>
        <taxon>Eukaryota</taxon>
        <taxon>Fungi</taxon>
        <taxon>Dikarya</taxon>
        <taxon>Ascomycota</taxon>
        <taxon>Pezizomycotina</taxon>
        <taxon>Pezizomycetes</taxon>
        <taxon>Pezizales</taxon>
        <taxon>Pyronemataceae</taxon>
        <taxon>Sphaerosporella</taxon>
    </lineage>
</organism>
<proteinExistence type="predicted"/>
<evidence type="ECO:0000313" key="6">
    <source>
        <dbReference type="Proteomes" id="UP000326924"/>
    </source>
</evidence>
<evidence type="ECO:0000256" key="3">
    <source>
        <dbReference type="SAM" id="SignalP"/>
    </source>
</evidence>
<comment type="caution">
    <text evidence="5">The sequence shown here is derived from an EMBL/GenBank/DDBJ whole genome shotgun (WGS) entry which is preliminary data.</text>
</comment>
<dbReference type="InterPro" id="IPR009009">
    <property type="entry name" value="RlpA-like_DPBB"/>
</dbReference>
<feature type="signal peptide" evidence="3">
    <location>
        <begin position="1"/>
        <end position="20"/>
    </location>
</feature>
<accession>A0A5J5EMF4</accession>
<dbReference type="InParanoid" id="A0A5J5EMF4"/>
<dbReference type="Pfam" id="PF03330">
    <property type="entry name" value="DPBB_1"/>
    <property type="match status" value="1"/>
</dbReference>
<dbReference type="InterPro" id="IPR051477">
    <property type="entry name" value="Expansin_CellWall"/>
</dbReference>
<dbReference type="CDD" id="cd22191">
    <property type="entry name" value="DPBB_RlpA_EXP_N-like"/>
    <property type="match status" value="1"/>
</dbReference>
<evidence type="ECO:0000259" key="4">
    <source>
        <dbReference type="Pfam" id="PF03330"/>
    </source>
</evidence>
<dbReference type="OrthoDB" id="406505at2759"/>
<dbReference type="PANTHER" id="PTHR31836:SF27">
    <property type="entry name" value="RLPA-LIKE PROTEIN DOUBLE-PSI BETA-BARREL DOMAIN-CONTAINING PROTEIN"/>
    <property type="match status" value="1"/>
</dbReference>
<gene>
    <name evidence="5" type="ORF">FN846DRAFT_283850</name>
</gene>
<evidence type="ECO:0000256" key="1">
    <source>
        <dbReference type="ARBA" id="ARBA00022729"/>
    </source>
</evidence>
<dbReference type="EMBL" id="VXIS01000223">
    <property type="protein sequence ID" value="KAA8896207.1"/>
    <property type="molecule type" value="Genomic_DNA"/>
</dbReference>
<evidence type="ECO:0000256" key="2">
    <source>
        <dbReference type="SAM" id="MobiDB-lite"/>
    </source>
</evidence>
<keyword evidence="1 3" id="KW-0732">Signal</keyword>
<sequence>MYSRLFTLFLVCVLATMTFAAPWRQPNRGNGQATYYSPGLGACGYYNSPSDLIAAVAVGRGKGECGKQVVVSRGSKSVTVTITDLCQACGPDDIDLTTTAFRKIGSLSEGRINIAWSYRVSASAGTGPAGPAAGAGAGAKAGDQ</sequence>
<feature type="domain" description="RlpA-like protein double-psi beta-barrel" evidence="4">
    <location>
        <begin position="30"/>
        <end position="115"/>
    </location>
</feature>
<dbReference type="Proteomes" id="UP000326924">
    <property type="component" value="Unassembled WGS sequence"/>
</dbReference>